<evidence type="ECO:0000313" key="1">
    <source>
        <dbReference type="EMBL" id="APG05935.1"/>
    </source>
</evidence>
<protein>
    <submittedName>
        <fullName evidence="1">Uncharacterized protein</fullName>
    </submittedName>
</protein>
<organism evidence="1 2">
    <name type="scientific">Luteibacter rhizovicinus DSM 16549</name>
    <dbReference type="NCBI Taxonomy" id="1440763"/>
    <lineage>
        <taxon>Bacteria</taxon>
        <taxon>Pseudomonadati</taxon>
        <taxon>Pseudomonadota</taxon>
        <taxon>Gammaproteobacteria</taxon>
        <taxon>Lysobacterales</taxon>
        <taxon>Rhodanobacteraceae</taxon>
        <taxon>Luteibacter</taxon>
    </lineage>
</organism>
<dbReference type="KEGG" id="lrz:BJI69_19860"/>
<dbReference type="PATRIC" id="fig|1440763.5.peg.1653"/>
<dbReference type="Proteomes" id="UP000182987">
    <property type="component" value="Chromosome"/>
</dbReference>
<reference evidence="2" key="1">
    <citation type="submission" date="2016-09" db="EMBL/GenBank/DDBJ databases">
        <authorList>
            <person name="Lysoe E."/>
        </authorList>
    </citation>
    <scope>NUCLEOTIDE SEQUENCE [LARGE SCALE GENOMIC DNA]</scope>
    <source>
        <strain evidence="2">LJ96T</strain>
    </source>
</reference>
<sequence>MTPIDLFEYWVAMDWFGAAIKDLDVAILSNRLEVDLYGRVVGMNAVRGMHVVTPRVAQGEAPQSTVLHQARFDRLELTPAVKTTMRVKNLVDKVFHENSQLK</sequence>
<keyword evidence="2" id="KW-1185">Reference proteome</keyword>
<evidence type="ECO:0000313" key="2">
    <source>
        <dbReference type="Proteomes" id="UP000182987"/>
    </source>
</evidence>
<dbReference type="AlphaFoldDB" id="A0A0G9HCC3"/>
<gene>
    <name evidence="1" type="ORF">BJI69_19860</name>
</gene>
<proteinExistence type="predicted"/>
<accession>A0A0G9HCC3</accession>
<name>A0A0G9HCC3_9GAMM</name>
<dbReference type="EMBL" id="CP017480">
    <property type="protein sequence ID" value="APG05935.1"/>
    <property type="molecule type" value="Genomic_DNA"/>
</dbReference>